<accession>A0ACD3AHY4</accession>
<evidence type="ECO:0000313" key="1">
    <source>
        <dbReference type="EMBL" id="TFK65202.1"/>
    </source>
</evidence>
<organism evidence="1 2">
    <name type="scientific">Pluteus cervinus</name>
    <dbReference type="NCBI Taxonomy" id="181527"/>
    <lineage>
        <taxon>Eukaryota</taxon>
        <taxon>Fungi</taxon>
        <taxon>Dikarya</taxon>
        <taxon>Basidiomycota</taxon>
        <taxon>Agaricomycotina</taxon>
        <taxon>Agaricomycetes</taxon>
        <taxon>Agaricomycetidae</taxon>
        <taxon>Agaricales</taxon>
        <taxon>Pluteineae</taxon>
        <taxon>Pluteaceae</taxon>
        <taxon>Pluteus</taxon>
    </lineage>
</organism>
<proteinExistence type="predicted"/>
<protein>
    <submittedName>
        <fullName evidence="1">Uncharacterized protein</fullName>
    </submittedName>
</protein>
<evidence type="ECO:0000313" key="2">
    <source>
        <dbReference type="Proteomes" id="UP000308600"/>
    </source>
</evidence>
<gene>
    <name evidence="1" type="ORF">BDN72DRAFT_208752</name>
</gene>
<dbReference type="Proteomes" id="UP000308600">
    <property type="component" value="Unassembled WGS sequence"/>
</dbReference>
<keyword evidence="2" id="KW-1185">Reference proteome</keyword>
<name>A0ACD3AHY4_9AGAR</name>
<reference evidence="1 2" key="1">
    <citation type="journal article" date="2019" name="Nat. Ecol. Evol.">
        <title>Megaphylogeny resolves global patterns of mushroom evolution.</title>
        <authorList>
            <person name="Varga T."/>
            <person name="Krizsan K."/>
            <person name="Foldi C."/>
            <person name="Dima B."/>
            <person name="Sanchez-Garcia M."/>
            <person name="Sanchez-Ramirez S."/>
            <person name="Szollosi G.J."/>
            <person name="Szarkandi J.G."/>
            <person name="Papp V."/>
            <person name="Albert L."/>
            <person name="Andreopoulos W."/>
            <person name="Angelini C."/>
            <person name="Antonin V."/>
            <person name="Barry K.W."/>
            <person name="Bougher N.L."/>
            <person name="Buchanan P."/>
            <person name="Buyck B."/>
            <person name="Bense V."/>
            <person name="Catcheside P."/>
            <person name="Chovatia M."/>
            <person name="Cooper J."/>
            <person name="Damon W."/>
            <person name="Desjardin D."/>
            <person name="Finy P."/>
            <person name="Geml J."/>
            <person name="Haridas S."/>
            <person name="Hughes K."/>
            <person name="Justo A."/>
            <person name="Karasinski D."/>
            <person name="Kautmanova I."/>
            <person name="Kiss B."/>
            <person name="Kocsube S."/>
            <person name="Kotiranta H."/>
            <person name="LaButti K.M."/>
            <person name="Lechner B.E."/>
            <person name="Liimatainen K."/>
            <person name="Lipzen A."/>
            <person name="Lukacs Z."/>
            <person name="Mihaltcheva S."/>
            <person name="Morgado L.N."/>
            <person name="Niskanen T."/>
            <person name="Noordeloos M.E."/>
            <person name="Ohm R.A."/>
            <person name="Ortiz-Santana B."/>
            <person name="Ovrebo C."/>
            <person name="Racz N."/>
            <person name="Riley R."/>
            <person name="Savchenko A."/>
            <person name="Shiryaev A."/>
            <person name="Soop K."/>
            <person name="Spirin V."/>
            <person name="Szebenyi C."/>
            <person name="Tomsovsky M."/>
            <person name="Tulloss R.E."/>
            <person name="Uehling J."/>
            <person name="Grigoriev I.V."/>
            <person name="Vagvolgyi C."/>
            <person name="Papp T."/>
            <person name="Martin F.M."/>
            <person name="Miettinen O."/>
            <person name="Hibbett D.S."/>
            <person name="Nagy L.G."/>
        </authorList>
    </citation>
    <scope>NUCLEOTIDE SEQUENCE [LARGE SCALE GENOMIC DNA]</scope>
    <source>
        <strain evidence="1 2">NL-1719</strain>
    </source>
</reference>
<dbReference type="EMBL" id="ML208445">
    <property type="protein sequence ID" value="TFK65202.1"/>
    <property type="molecule type" value="Genomic_DNA"/>
</dbReference>
<sequence>MASGPSPSPRPPLQILPGQSNPLSGATLAPSGDLESLTPYSQPSHPKAESTSTNRENEKVTEQEEDASTPTTTTKLGAVINWVLDKAKVHKIPLFYIPRISATVLLLLAPWIFFGVVFHKGQLLLSRSAADQVSNNPRITTHIVVTLSGIVASVVTVLFSSAVVCVVQKLTAISAPTEPTTSISLPRAVRVRYLGRFANVGQLKLIFAFNSRGAIAASALAGVLFLAGNQLVAGISAMFAPQPITLNTTLAGREIDFSATDSACLDWYTSNPPPQNCGYQRVGDFVFTSCLGENQLSDVIQAGRDNAAFPNSSLPTTFPRMDGTHFFGLFPGVLLAGPNGLGPINPVFPDDPMAFAESPTPGRSYNYTLSLQGVSIDVTCSNQSSTIISVVPVANDLIGSSLQWSATCPDGSSDILELPGGNYTTPVSGLSMGVWACKQNATNSGSLSYTIYLEGVNTYKPTVGKMSCSVAVALADYSIGYRGDAGYFETIEGPTIISQTSNSPNVFTSVFDEVIRRNAGVIMDGQTVLQGNQVAEAMLAIGAEYYGLDQTTSDNAYTAIMSSVLQAMLNYQAGYLRLIYSGADAALLPLSQCLRDISGAASYPWVGWSTGSGQFDPAFLAAYTVVLLLSLALYIIALRMEKPYDAWNPTDPTDIGAAGHRNELRFTGQEGKDGAGAIVTRVPLSKV</sequence>